<dbReference type="Pfam" id="PF00675">
    <property type="entry name" value="Peptidase_M16"/>
    <property type="match status" value="1"/>
</dbReference>
<dbReference type="Proteomes" id="UP001162802">
    <property type="component" value="Unassembled WGS sequence"/>
</dbReference>
<gene>
    <name evidence="13" type="ORF">MTR65_00670</name>
</gene>
<dbReference type="InterPro" id="IPR050626">
    <property type="entry name" value="Peptidase_M16"/>
</dbReference>
<dbReference type="PANTHER" id="PTHR43690:SF17">
    <property type="entry name" value="PROTEIN YHJJ"/>
    <property type="match status" value="1"/>
</dbReference>
<proteinExistence type="inferred from homology"/>
<dbReference type="PANTHER" id="PTHR43690">
    <property type="entry name" value="NARDILYSIN"/>
    <property type="match status" value="1"/>
</dbReference>
<evidence type="ECO:0000256" key="10">
    <source>
        <dbReference type="SAM" id="SignalP"/>
    </source>
</evidence>
<evidence type="ECO:0000313" key="13">
    <source>
        <dbReference type="EMBL" id="MCJ1959191.1"/>
    </source>
</evidence>
<keyword evidence="10" id="KW-0732">Signal</keyword>
<dbReference type="SUPFAM" id="SSF63411">
    <property type="entry name" value="LuxS/MPP-like metallohydrolase"/>
    <property type="match status" value="3"/>
</dbReference>
<name>A0ABT0A7L4_9SPHN</name>
<evidence type="ECO:0000313" key="14">
    <source>
        <dbReference type="Proteomes" id="UP001162802"/>
    </source>
</evidence>
<keyword evidence="7" id="KW-0482">Metalloprotease</keyword>
<feature type="signal peptide" evidence="10">
    <location>
        <begin position="1"/>
        <end position="20"/>
    </location>
</feature>
<keyword evidence="14" id="KW-1185">Reference proteome</keyword>
<dbReference type="InterPro" id="IPR001431">
    <property type="entry name" value="Pept_M16_Zn_BS"/>
</dbReference>
<dbReference type="InterPro" id="IPR011765">
    <property type="entry name" value="Pept_M16_N"/>
</dbReference>
<evidence type="ECO:0000256" key="3">
    <source>
        <dbReference type="ARBA" id="ARBA00022670"/>
    </source>
</evidence>
<evidence type="ECO:0000259" key="11">
    <source>
        <dbReference type="Pfam" id="PF00675"/>
    </source>
</evidence>
<accession>A0ABT0A7L4</accession>
<evidence type="ECO:0000256" key="2">
    <source>
        <dbReference type="ARBA" id="ARBA00007261"/>
    </source>
</evidence>
<evidence type="ECO:0000256" key="4">
    <source>
        <dbReference type="ARBA" id="ARBA00022723"/>
    </source>
</evidence>
<organism evidence="13 14">
    <name type="scientific">Novosphingobium mangrovi</name>
    <name type="common">ex Hu et al. 2023</name>
    <dbReference type="NCBI Taxonomy" id="2930094"/>
    <lineage>
        <taxon>Bacteria</taxon>
        <taxon>Pseudomonadati</taxon>
        <taxon>Pseudomonadota</taxon>
        <taxon>Alphaproteobacteria</taxon>
        <taxon>Sphingomonadales</taxon>
        <taxon>Sphingomonadaceae</taxon>
        <taxon>Novosphingobium</taxon>
    </lineage>
</organism>
<evidence type="ECO:0000256" key="8">
    <source>
        <dbReference type="RuleBase" id="RU004447"/>
    </source>
</evidence>
<comment type="similarity">
    <text evidence="2 8">Belongs to the peptidase M16 family.</text>
</comment>
<feature type="region of interest" description="Disordered" evidence="9">
    <location>
        <begin position="267"/>
        <end position="294"/>
    </location>
</feature>
<dbReference type="Pfam" id="PF05193">
    <property type="entry name" value="Peptidase_M16_C"/>
    <property type="match status" value="2"/>
</dbReference>
<keyword evidence="3" id="KW-0645">Protease</keyword>
<protein>
    <submittedName>
        <fullName evidence="13">Insulinase family protein</fullName>
    </submittedName>
</protein>
<feature type="domain" description="Peptidase M16 N-terminal" evidence="11">
    <location>
        <begin position="68"/>
        <end position="193"/>
    </location>
</feature>
<evidence type="ECO:0000256" key="1">
    <source>
        <dbReference type="ARBA" id="ARBA00001947"/>
    </source>
</evidence>
<evidence type="ECO:0000256" key="9">
    <source>
        <dbReference type="SAM" id="MobiDB-lite"/>
    </source>
</evidence>
<dbReference type="RefSeq" id="WP_243796314.1">
    <property type="nucleotide sequence ID" value="NZ_JALHAT010000001.1"/>
</dbReference>
<sequence>MRYPKLLACLLFALPLPVLAQAPQAASADQQASAHDTAPAWAFATSDIPVDPDFRFGRLANGMRYILRHNATPAGTGVVRLDIEAGSLDEAPEERGLAHFLEHMAFNGSRRVPEGQMVPLLERSGLAFGADTNASTSFERTTYKLDLPRNDMTLLDTALMLMRETASELTIAPAAVERERGVILSEMRDRNTYEFRNTLDSLDFLYPEARFTQRFAIGTRETIEAATAQRLRGLYERTYVPANTTLVVVGDFDIDALEAAVIRHFNNWSGPSPSPQPDAGPVTPEDSGRSDIHLDPSLSERVTLARNRPWREEPDSIAQRQANLLRLVGYNIVNRRLQRLARQAEPPFRGAGYGTGDAFEAARTTRLIVDTVDGGWRKGLTAAVTEYRRALEQGFSKAEVAEQVADIRAALTQGARSAGTRSNKALASAALNLVTEETVPSTPQSALERFSAFEPRITPEAALAAIRHEAAPLVDPLIRFEGRKAPEGGEDALRAAFEAANNAPIAAARETKTERFAYTDFGTPGRVVEDRREAQLGIRELRFANGVMLNLHRSDLEKDKVRVQVSIDGGTRLDTRDDPLATELVSYVPWGGLGAHSRDDLDTILAGKTLSFELRNSGNAFVSRAQTTPADLELQLELIAALVTDPGYRPEGEVQYRQAIATYFAQLRATPASALQADLGRILSGGDPRFSLQPPARYSQLSYADLKAAIEDRLAHGAIEIALVGDFDEDAAIALVARTFGALPSRERAFGSYAGKPARPFTADRSPRVIHHNGPADQALLRLTWPTRDDSDPVDVQRLELLEKVVRVELTDTLREELGKTYSPGASSTLSRYWKGYGTFAISASVDVKDVAATRAAIRKVLEKLRAEPVSPDIVQRARQPMLEGLDNALKTNTGWMALVDHAQSEAERIERYLKARERLAALSGDDVQEMARRYLAPVDAVDVTVLPKDAAPEG</sequence>
<dbReference type="PROSITE" id="PS00143">
    <property type="entry name" value="INSULINASE"/>
    <property type="match status" value="1"/>
</dbReference>
<keyword evidence="4" id="KW-0479">Metal-binding</keyword>
<feature type="domain" description="Peptidase M16 C-terminal" evidence="12">
    <location>
        <begin position="226"/>
        <end position="403"/>
    </location>
</feature>
<evidence type="ECO:0000256" key="5">
    <source>
        <dbReference type="ARBA" id="ARBA00022801"/>
    </source>
</evidence>
<dbReference type="InterPro" id="IPR011249">
    <property type="entry name" value="Metalloenz_LuxS/M16"/>
</dbReference>
<evidence type="ECO:0000259" key="12">
    <source>
        <dbReference type="Pfam" id="PF05193"/>
    </source>
</evidence>
<comment type="caution">
    <text evidence="13">The sequence shown here is derived from an EMBL/GenBank/DDBJ whole genome shotgun (WGS) entry which is preliminary data.</text>
</comment>
<feature type="chain" id="PRO_5045286902" evidence="10">
    <location>
        <begin position="21"/>
        <end position="955"/>
    </location>
</feature>
<reference evidence="13" key="1">
    <citation type="submission" date="2022-03" db="EMBL/GenBank/DDBJ databases">
        <title>Identification of a novel bacterium isolated from mangrove sediments.</title>
        <authorList>
            <person name="Pan X."/>
        </authorList>
    </citation>
    <scope>NUCLEOTIDE SEQUENCE</scope>
    <source>
        <strain evidence="13">B2637</strain>
    </source>
</reference>
<feature type="domain" description="Peptidase M16 C-terminal" evidence="12">
    <location>
        <begin position="701"/>
        <end position="880"/>
    </location>
</feature>
<keyword evidence="5" id="KW-0378">Hydrolase</keyword>
<evidence type="ECO:0000256" key="7">
    <source>
        <dbReference type="ARBA" id="ARBA00023049"/>
    </source>
</evidence>
<comment type="cofactor">
    <cofactor evidence="1">
        <name>Zn(2+)</name>
        <dbReference type="ChEBI" id="CHEBI:29105"/>
    </cofactor>
</comment>
<dbReference type="Gene3D" id="3.30.830.10">
    <property type="entry name" value="Metalloenzyme, LuxS/M16 peptidase-like"/>
    <property type="match status" value="4"/>
</dbReference>
<dbReference type="EMBL" id="JALHAT010000001">
    <property type="protein sequence ID" value="MCJ1959191.1"/>
    <property type="molecule type" value="Genomic_DNA"/>
</dbReference>
<keyword evidence="6" id="KW-0862">Zinc</keyword>
<dbReference type="InterPro" id="IPR007863">
    <property type="entry name" value="Peptidase_M16_C"/>
</dbReference>
<evidence type="ECO:0000256" key="6">
    <source>
        <dbReference type="ARBA" id="ARBA00022833"/>
    </source>
</evidence>